<accession>A0ABU0YMI4</accession>
<dbReference type="PIRSF" id="PIRSF034285">
    <property type="entry name" value="UCP034285"/>
    <property type="match status" value="1"/>
</dbReference>
<keyword evidence="2" id="KW-1185">Reference proteome</keyword>
<reference evidence="2" key="1">
    <citation type="submission" date="2023-08" db="EMBL/GenBank/DDBJ databases">
        <title>Rhodospirillaceae gen. nov., a novel taxon isolated from the Yangtze River Yuezi River estuary sludge.</title>
        <authorList>
            <person name="Ruan L."/>
        </authorList>
    </citation>
    <scope>NUCLEOTIDE SEQUENCE [LARGE SCALE GENOMIC DNA]</scope>
    <source>
        <strain evidence="2">R-7</strain>
    </source>
</reference>
<gene>
    <name evidence="1" type="ORF">Q8A70_14715</name>
</gene>
<dbReference type="Proteomes" id="UP001230156">
    <property type="component" value="Unassembled WGS sequence"/>
</dbReference>
<proteinExistence type="predicted"/>
<dbReference type="InterPro" id="IPR017026">
    <property type="entry name" value="ImuA"/>
</dbReference>
<dbReference type="RefSeq" id="WP_379956416.1">
    <property type="nucleotide sequence ID" value="NZ_JAUYVI010000004.1"/>
</dbReference>
<dbReference type="EMBL" id="JAUYVI010000004">
    <property type="protein sequence ID" value="MDQ7248935.1"/>
    <property type="molecule type" value="Genomic_DNA"/>
</dbReference>
<sequence length="282" mass="30074">MPEPDALAANQNRPAEALGIAALRDQVARLERAGTVPGPRGKLHPITLGAPELDRHLPGGGLSRGALHEVAGAGADREQGAAAAGFAALWLARLQDSGPVLWIVRAGSRAAIDLHAHGLHQQRLDPKRLILVAAKRDDEALWAMEEGLKAKSLGAVLGEIETLDLTASRRLQLAAEAGGVTAFVLRRWRVMERATRDAAQPIAAVTRWRIAALPTTQEIGWRVELTRCRGGKPGSWIMERADGSDEFHIQWERGQPERAAPLSGDLAPLLGGRSLAAGARTG</sequence>
<protein>
    <recommendedName>
        <fullName evidence="3">Protein ImuA</fullName>
    </recommendedName>
</protein>
<evidence type="ECO:0000313" key="1">
    <source>
        <dbReference type="EMBL" id="MDQ7248935.1"/>
    </source>
</evidence>
<dbReference type="Gene3D" id="3.40.50.300">
    <property type="entry name" value="P-loop containing nucleotide triphosphate hydrolases"/>
    <property type="match status" value="1"/>
</dbReference>
<dbReference type="InterPro" id="IPR027417">
    <property type="entry name" value="P-loop_NTPase"/>
</dbReference>
<evidence type="ECO:0000313" key="2">
    <source>
        <dbReference type="Proteomes" id="UP001230156"/>
    </source>
</evidence>
<comment type="caution">
    <text evidence="1">The sequence shown here is derived from an EMBL/GenBank/DDBJ whole genome shotgun (WGS) entry which is preliminary data.</text>
</comment>
<evidence type="ECO:0008006" key="3">
    <source>
        <dbReference type="Google" id="ProtNLM"/>
    </source>
</evidence>
<organism evidence="1 2">
    <name type="scientific">Dongia sedimenti</name>
    <dbReference type="NCBI Taxonomy" id="3064282"/>
    <lineage>
        <taxon>Bacteria</taxon>
        <taxon>Pseudomonadati</taxon>
        <taxon>Pseudomonadota</taxon>
        <taxon>Alphaproteobacteria</taxon>
        <taxon>Rhodospirillales</taxon>
        <taxon>Dongiaceae</taxon>
        <taxon>Dongia</taxon>
    </lineage>
</organism>
<name>A0ABU0YMI4_9PROT</name>
<dbReference type="SUPFAM" id="SSF52540">
    <property type="entry name" value="P-loop containing nucleoside triphosphate hydrolases"/>
    <property type="match status" value="1"/>
</dbReference>